<dbReference type="EMBL" id="MCFA01000150">
    <property type="protein sequence ID" value="ORY03146.1"/>
    <property type="molecule type" value="Genomic_DNA"/>
</dbReference>
<name>A0A1Y1YYX4_9PLEO</name>
<dbReference type="Proteomes" id="UP000193144">
    <property type="component" value="Unassembled WGS sequence"/>
</dbReference>
<comment type="caution">
    <text evidence="2">The sequence shown here is derived from an EMBL/GenBank/DDBJ whole genome shotgun (WGS) entry which is preliminary data.</text>
</comment>
<evidence type="ECO:0008006" key="4">
    <source>
        <dbReference type="Google" id="ProtNLM"/>
    </source>
</evidence>
<dbReference type="GO" id="GO:0016102">
    <property type="term" value="P:diterpenoid biosynthetic process"/>
    <property type="evidence" value="ECO:0007669"/>
    <property type="project" value="TreeGrafter"/>
</dbReference>
<evidence type="ECO:0000313" key="2">
    <source>
        <dbReference type="EMBL" id="ORY03146.1"/>
    </source>
</evidence>
<evidence type="ECO:0000313" key="3">
    <source>
        <dbReference type="Proteomes" id="UP000193144"/>
    </source>
</evidence>
<comment type="similarity">
    <text evidence="1">Belongs to the terpene synthase family.</text>
</comment>
<dbReference type="SUPFAM" id="SSF48239">
    <property type="entry name" value="Terpenoid cyclases/Protein prenyltransferases"/>
    <property type="match status" value="1"/>
</dbReference>
<dbReference type="AlphaFoldDB" id="A0A1Y1YYX4"/>
<dbReference type="GO" id="GO:0010333">
    <property type="term" value="F:terpene synthase activity"/>
    <property type="evidence" value="ECO:0007669"/>
    <property type="project" value="InterPro"/>
</dbReference>
<dbReference type="InterPro" id="IPR008930">
    <property type="entry name" value="Terpenoid_cyclase/PrenylTrfase"/>
</dbReference>
<accession>A0A1Y1YYX4</accession>
<keyword evidence="3" id="KW-1185">Reference proteome</keyword>
<sequence length="581" mass="63416">MYDARYGIGTMTCSVYDTAWVANVTKTVNGNPQYLFPSSFMAILRAQSPDGHWEGHFNAETANLGCSPPSLTDSILSTMASLYTLALHAKHPYQIRANSVVNPPLEQRIRQAVTKLTRILGNWRIESCNAVGFEVLAPGLLDLLSAEGFEFDFPSKTQLLKLRDAKLARLSPEMMYKLGPSALLHSLEAFHGWGPEKLDMEKIKHHMVGGSMMASPAATASYLMKTKEWDDAAEAYLRLAIQCGEGQGSGCVPSAYPSTNFEILWMTSTFAEFSMCNNSYTSQALELVSGILERPGSSSTSLIGFAPGIEPDLDDSAKASIVMSLSGTLGFSEAIINNFNSSRCLKTYSGERDPSVSANCNALMSILVDQAEYEGKVAIIEKIVTFICASWVEAKGTINDKWNLSPHYTVMLISRSMVELLLKWSTGGLPLLDGHIISFQAAPLLLQCLTFTLSTQHYDGAWGEIGPFEETAYAVLALVSLSSLPLPPSLSRKVVLAIERGRNFLLKRGSAHCEFLWIEKITYGSRNLMDTYVITALNASLELLSEHGKKAASSGEVELDEMLTVHGEIEKMTGGVTGDHL</sequence>
<dbReference type="PANTHER" id="PTHR31739:SF25">
    <property type="entry name" value="(E,E)-GERANYLLINALOOL SYNTHASE"/>
    <property type="match status" value="1"/>
</dbReference>
<evidence type="ECO:0000256" key="1">
    <source>
        <dbReference type="ARBA" id="ARBA00006333"/>
    </source>
</evidence>
<protein>
    <recommendedName>
        <fullName evidence="4">Terpenoid cyclases/protein prenyltransferase alpha-alpha toroid</fullName>
    </recommendedName>
</protein>
<dbReference type="GO" id="GO:0000287">
    <property type="term" value="F:magnesium ion binding"/>
    <property type="evidence" value="ECO:0007669"/>
    <property type="project" value="TreeGrafter"/>
</dbReference>
<dbReference type="STRING" id="1231657.A0A1Y1YYX4"/>
<reference evidence="2 3" key="1">
    <citation type="submission" date="2016-07" db="EMBL/GenBank/DDBJ databases">
        <title>Pervasive Adenine N6-methylation of Active Genes in Fungi.</title>
        <authorList>
            <consortium name="DOE Joint Genome Institute"/>
            <person name="Mondo S.J."/>
            <person name="Dannebaum R.O."/>
            <person name="Kuo R.C."/>
            <person name="Labutti K."/>
            <person name="Haridas S."/>
            <person name="Kuo A."/>
            <person name="Salamov A."/>
            <person name="Ahrendt S.R."/>
            <person name="Lipzen A."/>
            <person name="Sullivan W."/>
            <person name="Andreopoulos W.B."/>
            <person name="Clum A."/>
            <person name="Lindquist E."/>
            <person name="Daum C."/>
            <person name="Ramamoorthy G.K."/>
            <person name="Gryganskyi A."/>
            <person name="Culley D."/>
            <person name="Magnuson J.K."/>
            <person name="James T.Y."/>
            <person name="O'Malley M.A."/>
            <person name="Stajich J.E."/>
            <person name="Spatafora J.W."/>
            <person name="Visel A."/>
            <person name="Grigoriev I.V."/>
        </authorList>
    </citation>
    <scope>NUCLEOTIDE SEQUENCE [LARGE SCALE GENOMIC DNA]</scope>
    <source>
        <strain evidence="2 3">CBS 115471</strain>
    </source>
</reference>
<proteinExistence type="inferred from homology"/>
<dbReference type="PANTHER" id="PTHR31739">
    <property type="entry name" value="ENT-COPALYL DIPHOSPHATE SYNTHASE, CHLOROPLASTIC"/>
    <property type="match status" value="1"/>
</dbReference>
<dbReference type="Gene3D" id="1.50.10.160">
    <property type="match status" value="1"/>
</dbReference>
<dbReference type="OrthoDB" id="2343925at2759"/>
<organism evidence="2 3">
    <name type="scientific">Clohesyomyces aquaticus</name>
    <dbReference type="NCBI Taxonomy" id="1231657"/>
    <lineage>
        <taxon>Eukaryota</taxon>
        <taxon>Fungi</taxon>
        <taxon>Dikarya</taxon>
        <taxon>Ascomycota</taxon>
        <taxon>Pezizomycotina</taxon>
        <taxon>Dothideomycetes</taxon>
        <taxon>Pleosporomycetidae</taxon>
        <taxon>Pleosporales</taxon>
        <taxon>Lindgomycetaceae</taxon>
        <taxon>Clohesyomyces</taxon>
    </lineage>
</organism>
<dbReference type="Gene3D" id="1.50.10.20">
    <property type="match status" value="1"/>
</dbReference>
<gene>
    <name evidence="2" type="ORF">BCR34DRAFT_492590</name>
</gene>
<dbReference type="InterPro" id="IPR050148">
    <property type="entry name" value="Terpene_synthase-like"/>
</dbReference>